<dbReference type="PANTHER" id="PTHR46401:SF2">
    <property type="entry name" value="GLYCOSYLTRANSFERASE WBBK-RELATED"/>
    <property type="match status" value="1"/>
</dbReference>
<dbReference type="SUPFAM" id="SSF53756">
    <property type="entry name" value="UDP-Glycosyltransferase/glycogen phosphorylase"/>
    <property type="match status" value="1"/>
</dbReference>
<dbReference type="Gene3D" id="3.40.50.2000">
    <property type="entry name" value="Glycogen Phosphorylase B"/>
    <property type="match status" value="2"/>
</dbReference>
<dbReference type="InterPro" id="IPR028098">
    <property type="entry name" value="Glyco_trans_4-like_N"/>
</dbReference>
<keyword evidence="5" id="KW-1185">Reference proteome</keyword>
<dbReference type="Pfam" id="PF13579">
    <property type="entry name" value="Glyco_trans_4_4"/>
    <property type="match status" value="1"/>
</dbReference>
<name>A0A5B9FTE1_9FLAO</name>
<evidence type="ECO:0000259" key="2">
    <source>
        <dbReference type="Pfam" id="PF00534"/>
    </source>
</evidence>
<evidence type="ECO:0000313" key="4">
    <source>
        <dbReference type="EMBL" id="QEE49461.1"/>
    </source>
</evidence>
<evidence type="ECO:0000256" key="1">
    <source>
        <dbReference type="ARBA" id="ARBA00022679"/>
    </source>
</evidence>
<dbReference type="PANTHER" id="PTHR46401">
    <property type="entry name" value="GLYCOSYLTRANSFERASE WBBK-RELATED"/>
    <property type="match status" value="1"/>
</dbReference>
<dbReference type="KEGG" id="fak:FUA48_07655"/>
<accession>A0A5B9FTE1</accession>
<dbReference type="GO" id="GO:0016757">
    <property type="term" value="F:glycosyltransferase activity"/>
    <property type="evidence" value="ECO:0007669"/>
    <property type="project" value="InterPro"/>
</dbReference>
<gene>
    <name evidence="4" type="ORF">FUA48_07655</name>
</gene>
<keyword evidence="1 4" id="KW-0808">Transferase</keyword>
<organism evidence="4 5">
    <name type="scientific">Flavobacterium alkalisoli</name>
    <dbReference type="NCBI Taxonomy" id="2602769"/>
    <lineage>
        <taxon>Bacteria</taxon>
        <taxon>Pseudomonadati</taxon>
        <taxon>Bacteroidota</taxon>
        <taxon>Flavobacteriia</taxon>
        <taxon>Flavobacteriales</taxon>
        <taxon>Flavobacteriaceae</taxon>
        <taxon>Flavobacterium</taxon>
    </lineage>
</organism>
<sequence>MNILYFHQYFKTPQEPGGTRSYWIAKELIGRGHKVTIITASSQFTKQVHETIVDGINVIYIQESYNQEMGFYRRLKAFCRFMYKSTKIGLKYSDVDLVIATSTPLTIGVPALMLKWLKKVPYIFEVRDLWPEVPIQMGAIKNPLLIKVTKFFEKIIYQNATHVVSLSPGMRDGVIKYIPYEKTSMIPNMAKKDEFWPREKNYKLMKELGLNQDSFKIIHFGALGLANGIESVIETAELLKNDFTIEFVFLGGGAMESRIKEKIELLSLKNVKLLGRYPMRETSEIVNFCDVSLVSFLNLPILSTNSPNKLFDSLSAGKPIIVNSAGWTKDLVEDYVCGFYVNFDAPSDLVEKIKFLQKNTHIQLSMGEQSRSLALNKFDKTILCKEFGDIVEKIESQKYSLNYKN</sequence>
<dbReference type="AlphaFoldDB" id="A0A5B9FTE1"/>
<protein>
    <submittedName>
        <fullName evidence="4">Glycosyltransferase family 4 protein</fullName>
    </submittedName>
</protein>
<evidence type="ECO:0000313" key="5">
    <source>
        <dbReference type="Proteomes" id="UP000321222"/>
    </source>
</evidence>
<dbReference type="InterPro" id="IPR001296">
    <property type="entry name" value="Glyco_trans_1"/>
</dbReference>
<dbReference type="CDD" id="cd03794">
    <property type="entry name" value="GT4_WbuB-like"/>
    <property type="match status" value="1"/>
</dbReference>
<dbReference type="Pfam" id="PF00534">
    <property type="entry name" value="Glycos_transf_1"/>
    <property type="match status" value="1"/>
</dbReference>
<evidence type="ECO:0000259" key="3">
    <source>
        <dbReference type="Pfam" id="PF13579"/>
    </source>
</evidence>
<feature type="domain" description="Glycosyltransferase subfamily 4-like N-terminal" evidence="3">
    <location>
        <begin position="18"/>
        <end position="188"/>
    </location>
</feature>
<dbReference type="GO" id="GO:0009103">
    <property type="term" value="P:lipopolysaccharide biosynthetic process"/>
    <property type="evidence" value="ECO:0007669"/>
    <property type="project" value="TreeGrafter"/>
</dbReference>
<feature type="domain" description="Glycosyl transferase family 1" evidence="2">
    <location>
        <begin position="204"/>
        <end position="371"/>
    </location>
</feature>
<dbReference type="OrthoDB" id="9811902at2"/>
<proteinExistence type="predicted"/>
<dbReference type="EMBL" id="CP042831">
    <property type="protein sequence ID" value="QEE49461.1"/>
    <property type="molecule type" value="Genomic_DNA"/>
</dbReference>
<dbReference type="RefSeq" id="WP_147582974.1">
    <property type="nucleotide sequence ID" value="NZ_CP042831.1"/>
</dbReference>
<dbReference type="Proteomes" id="UP000321222">
    <property type="component" value="Chromosome"/>
</dbReference>
<reference evidence="4 5" key="1">
    <citation type="submission" date="2019-08" db="EMBL/GenBank/DDBJ databases">
        <title>Flavobacterium alkalisoli sp. nov., isolated from rhizosphere soil of Suaeda salsa.</title>
        <authorList>
            <person name="Sun J.-Q."/>
            <person name="Xu L."/>
        </authorList>
    </citation>
    <scope>NUCLEOTIDE SEQUENCE [LARGE SCALE GENOMIC DNA]</scope>
    <source>
        <strain evidence="4 5">XS-5</strain>
    </source>
</reference>